<dbReference type="AlphaFoldDB" id="A0A2H1VUL6"/>
<sequence length="159" mass="17980">MAIQLIGQAGAKIVEHRVLARDAQPVQEAECLLRAHQEAKLLRVHVRWHPANQIFVVEHVLAISTLQIFIYLGGADSSEKTTQGLSFLSIRRRSSSPQRLTARALTNSLALRTALGIFVAFTFVHHYQFARRHRNTNCEWAMHWELKGLAITPRLAVLV</sequence>
<name>A0A2H1VUL6_SPOFR</name>
<gene>
    <name evidence="1" type="ORF">SFRICE_012952</name>
</gene>
<evidence type="ECO:0000313" key="1">
    <source>
        <dbReference type="EMBL" id="SOQ44539.1"/>
    </source>
</evidence>
<organism evidence="1">
    <name type="scientific">Spodoptera frugiperda</name>
    <name type="common">Fall armyworm</name>
    <dbReference type="NCBI Taxonomy" id="7108"/>
    <lineage>
        <taxon>Eukaryota</taxon>
        <taxon>Metazoa</taxon>
        <taxon>Ecdysozoa</taxon>
        <taxon>Arthropoda</taxon>
        <taxon>Hexapoda</taxon>
        <taxon>Insecta</taxon>
        <taxon>Pterygota</taxon>
        <taxon>Neoptera</taxon>
        <taxon>Endopterygota</taxon>
        <taxon>Lepidoptera</taxon>
        <taxon>Glossata</taxon>
        <taxon>Ditrysia</taxon>
        <taxon>Noctuoidea</taxon>
        <taxon>Noctuidae</taxon>
        <taxon>Amphipyrinae</taxon>
        <taxon>Spodoptera</taxon>
    </lineage>
</organism>
<protein>
    <submittedName>
        <fullName evidence="1">SFRICE_012952</fullName>
    </submittedName>
</protein>
<accession>A0A2H1VUL6</accession>
<reference evidence="1" key="1">
    <citation type="submission" date="2016-07" db="EMBL/GenBank/DDBJ databases">
        <authorList>
            <person name="Bretaudeau A."/>
        </authorList>
    </citation>
    <scope>NUCLEOTIDE SEQUENCE</scope>
    <source>
        <strain evidence="1">Rice</strain>
        <tissue evidence="1">Whole body</tissue>
    </source>
</reference>
<dbReference type="EMBL" id="ODYU01004543">
    <property type="protein sequence ID" value="SOQ44539.1"/>
    <property type="molecule type" value="Genomic_DNA"/>
</dbReference>
<proteinExistence type="predicted"/>